<accession>K4Q4V2</accession>
<organism evidence="2 3">
    <name type="scientific">Roseovarius Plymouth podovirus 1</name>
    <dbReference type="NCBI Taxonomy" id="926474"/>
    <lineage>
        <taxon>Viruses</taxon>
        <taxon>Duplodnaviria</taxon>
        <taxon>Heunggongvirae</taxon>
        <taxon>Uroviricota</taxon>
        <taxon>Caudoviricetes</taxon>
        <taxon>Schitoviridae</taxon>
        <taxon>Rhodovirinae</taxon>
        <taxon>Plymouthvirus</taxon>
    </lineage>
</organism>
<feature type="compositionally biased region" description="Polar residues" evidence="1">
    <location>
        <begin position="368"/>
        <end position="380"/>
    </location>
</feature>
<feature type="compositionally biased region" description="Basic and acidic residues" evidence="1">
    <location>
        <begin position="1"/>
        <end position="21"/>
    </location>
</feature>
<name>K4Q4V2_9CAUD</name>
<feature type="compositionally biased region" description="Polar residues" evidence="1">
    <location>
        <begin position="413"/>
        <end position="430"/>
    </location>
</feature>
<keyword evidence="3" id="KW-1185">Reference proteome</keyword>
<evidence type="ECO:0000313" key="2">
    <source>
        <dbReference type="EMBL" id="CBX87999.1"/>
    </source>
</evidence>
<feature type="compositionally biased region" description="Basic and acidic residues" evidence="1">
    <location>
        <begin position="431"/>
        <end position="442"/>
    </location>
</feature>
<dbReference type="Proteomes" id="UP000327462">
    <property type="component" value="Segment"/>
</dbReference>
<dbReference type="EMBL" id="FR719956">
    <property type="protein sequence ID" value="CBX87999.1"/>
    <property type="molecule type" value="Genomic_DNA"/>
</dbReference>
<proteinExistence type="predicted"/>
<feature type="region of interest" description="Disordered" evidence="1">
    <location>
        <begin position="366"/>
        <end position="448"/>
    </location>
</feature>
<dbReference type="KEGG" id="vg:55803186"/>
<evidence type="ECO:0000256" key="1">
    <source>
        <dbReference type="SAM" id="MobiDB-lite"/>
    </source>
</evidence>
<feature type="compositionally biased region" description="Basic and acidic residues" evidence="1">
    <location>
        <begin position="116"/>
        <end position="143"/>
    </location>
</feature>
<dbReference type="GeneID" id="55803186"/>
<feature type="compositionally biased region" description="Acidic residues" evidence="1">
    <location>
        <begin position="82"/>
        <end position="91"/>
    </location>
</feature>
<protein>
    <submittedName>
        <fullName evidence="2">N4 gp57-like protein</fullName>
    </submittedName>
</protein>
<sequence length="448" mass="48517">MAKKELDFDKMSDEDFLKLDEEQFAGNVPEGETTLSNNGDEDDSTQVSNELPAEPSDAGDTPPDGVAPDESDGNDDPSASEQSEENPEAEEAPGKDPLSGEGEPAPEESGETEEGEQPKADAEEEGKAPDEEAGDGKPVKAGKETPAKAGYYKLPEGMDTAAVDEAVGFFQKITVPFKADGRDITVRTPEDAIRLMQQGVNYSRRMQEIKPMRQLNRMLEDQKLNDPSKLNFLIDLSKGDKAAITQLLKSHNIDPMDLDTEKDSGYQANNYQGTSQDNDFRDALEMALTSPEGQALVSHIHKDWDQTSKARLRENPSILGTLQGFKSSGVYDKVVEELKYQQSLGYLQGVPFLQAFDQVGEAMKNAGVLSSPNDPATGGSSMAPVRQGQPQNTPLATGGRKQQAPKKPAANPHLSSTPPSKQSATPNKSQVDFDKMSDEEFAKLAPPE</sequence>
<feature type="region of interest" description="Disordered" evidence="1">
    <location>
        <begin position="1"/>
        <end position="143"/>
    </location>
</feature>
<evidence type="ECO:0000313" key="3">
    <source>
        <dbReference type="Proteomes" id="UP000327462"/>
    </source>
</evidence>
<reference evidence="2 3" key="1">
    <citation type="journal article" date="2014" name="Front. Microbiol.">
        <title>Comparative genomics defines the core genome of the growing N4-like phage genus and identifies N4-like Roseophage specific genes.</title>
        <authorList>
            <person name="Chan J.Z."/>
            <person name="Millard A.D."/>
            <person name="Mann N.H."/>
            <person name="Schafer H."/>
        </authorList>
    </citation>
    <scope>NUCLEOTIDE SEQUENCE [LARGE SCALE GENOMIC DNA]</scope>
</reference>
<dbReference type="RefSeq" id="YP_009874061.1">
    <property type="nucleotide sequence ID" value="NC_049345.1"/>
</dbReference>
<feature type="compositionally biased region" description="Acidic residues" evidence="1">
    <location>
        <begin position="104"/>
        <end position="115"/>
    </location>
</feature>